<keyword evidence="12" id="KW-1185">Reference proteome</keyword>
<evidence type="ECO:0000256" key="9">
    <source>
        <dbReference type="SAM" id="MobiDB-lite"/>
    </source>
</evidence>
<dbReference type="Proteomes" id="UP001293718">
    <property type="component" value="Unassembled WGS sequence"/>
</dbReference>
<dbReference type="EC" id="3.4.21.89" evidence="3 7"/>
<evidence type="ECO:0000313" key="12">
    <source>
        <dbReference type="Proteomes" id="UP001293718"/>
    </source>
</evidence>
<comment type="caution">
    <text evidence="11">The sequence shown here is derived from an EMBL/GenBank/DDBJ whole genome shotgun (WGS) entry which is preliminary data.</text>
</comment>
<gene>
    <name evidence="11" type="primary">lepB</name>
    <name evidence="11" type="ORF">SM757_07875</name>
</gene>
<dbReference type="NCBIfam" id="TIGR02227">
    <property type="entry name" value="sigpep_I_bact"/>
    <property type="match status" value="1"/>
</dbReference>
<comment type="subcellular location">
    <subcellularLocation>
        <location evidence="8">Membrane</location>
        <topology evidence="8">Single-pass type II membrane protein</topology>
    </subcellularLocation>
</comment>
<dbReference type="PROSITE" id="PS00501">
    <property type="entry name" value="SPASE_I_1"/>
    <property type="match status" value="1"/>
</dbReference>
<evidence type="ECO:0000256" key="5">
    <source>
        <dbReference type="ARBA" id="ARBA00022670"/>
    </source>
</evidence>
<evidence type="ECO:0000256" key="2">
    <source>
        <dbReference type="ARBA" id="ARBA00009370"/>
    </source>
</evidence>
<dbReference type="InterPro" id="IPR036286">
    <property type="entry name" value="LexA/Signal_pep-like_sf"/>
</dbReference>
<name>A0ABU5IBM6_9BURK</name>
<evidence type="ECO:0000256" key="8">
    <source>
        <dbReference type="RuleBase" id="RU362042"/>
    </source>
</evidence>
<feature type="domain" description="Peptidase S26" evidence="10">
    <location>
        <begin position="132"/>
        <end position="298"/>
    </location>
</feature>
<dbReference type="InterPro" id="IPR019757">
    <property type="entry name" value="Pept_S26A_signal_pept_1_Lys-AS"/>
</dbReference>
<dbReference type="InterPro" id="IPR019758">
    <property type="entry name" value="Pept_S26A_signal_pept_1_CS"/>
</dbReference>
<keyword evidence="5 7" id="KW-0645">Protease</keyword>
<keyword evidence="6 7" id="KW-0378">Hydrolase</keyword>
<keyword evidence="7" id="KW-0812">Transmembrane</keyword>
<feature type="compositionally biased region" description="Pro residues" evidence="9">
    <location>
        <begin position="225"/>
        <end position="234"/>
    </location>
</feature>
<dbReference type="InterPro" id="IPR019533">
    <property type="entry name" value="Peptidase_S26"/>
</dbReference>
<dbReference type="Pfam" id="PF10502">
    <property type="entry name" value="Peptidase_S26"/>
    <property type="match status" value="1"/>
</dbReference>
<evidence type="ECO:0000256" key="6">
    <source>
        <dbReference type="ARBA" id="ARBA00022801"/>
    </source>
</evidence>
<evidence type="ECO:0000256" key="3">
    <source>
        <dbReference type="ARBA" id="ARBA00013208"/>
    </source>
</evidence>
<dbReference type="EMBL" id="JAXOJX010000009">
    <property type="protein sequence ID" value="MDZ5456491.1"/>
    <property type="molecule type" value="Genomic_DNA"/>
</dbReference>
<organism evidence="11 12">
    <name type="scientific">Azohydromonas lata</name>
    <dbReference type="NCBI Taxonomy" id="45677"/>
    <lineage>
        <taxon>Bacteria</taxon>
        <taxon>Pseudomonadati</taxon>
        <taxon>Pseudomonadota</taxon>
        <taxon>Betaproteobacteria</taxon>
        <taxon>Burkholderiales</taxon>
        <taxon>Sphaerotilaceae</taxon>
        <taxon>Azohydromonas</taxon>
    </lineage>
</organism>
<evidence type="ECO:0000259" key="10">
    <source>
        <dbReference type="Pfam" id="PF10502"/>
    </source>
</evidence>
<dbReference type="PANTHER" id="PTHR43390">
    <property type="entry name" value="SIGNAL PEPTIDASE I"/>
    <property type="match status" value="1"/>
</dbReference>
<dbReference type="PROSITE" id="PS00761">
    <property type="entry name" value="SPASE_I_3"/>
    <property type="match status" value="1"/>
</dbReference>
<accession>A0ABU5IBM6</accession>
<dbReference type="CDD" id="cd06530">
    <property type="entry name" value="S26_SPase_I"/>
    <property type="match status" value="1"/>
</dbReference>
<dbReference type="GO" id="GO:0009003">
    <property type="term" value="F:signal peptidase activity"/>
    <property type="evidence" value="ECO:0007669"/>
    <property type="project" value="UniProtKB-EC"/>
</dbReference>
<comment type="similarity">
    <text evidence="2 8">Belongs to the peptidase S26 family.</text>
</comment>
<evidence type="ECO:0000313" key="11">
    <source>
        <dbReference type="EMBL" id="MDZ5456491.1"/>
    </source>
</evidence>
<evidence type="ECO:0000256" key="1">
    <source>
        <dbReference type="ARBA" id="ARBA00000677"/>
    </source>
</evidence>
<dbReference type="PRINTS" id="PR00727">
    <property type="entry name" value="LEADERPTASE"/>
</dbReference>
<feature type="transmembrane region" description="Helical" evidence="7">
    <location>
        <begin position="42"/>
        <end position="64"/>
    </location>
</feature>
<dbReference type="RefSeq" id="WP_322465026.1">
    <property type="nucleotide sequence ID" value="NZ_JAXOJX010000009.1"/>
</dbReference>
<evidence type="ECO:0000256" key="7">
    <source>
        <dbReference type="RuleBase" id="RU003993"/>
    </source>
</evidence>
<comment type="catalytic activity">
    <reaction evidence="1 7">
        <text>Cleavage of hydrophobic, N-terminal signal or leader sequences from secreted and periplasmic proteins.</text>
        <dbReference type="EC" id="3.4.21.89"/>
    </reaction>
</comment>
<feature type="transmembrane region" description="Helical" evidence="7">
    <location>
        <begin position="124"/>
        <end position="146"/>
    </location>
</feature>
<protein>
    <recommendedName>
        <fullName evidence="4 7">Signal peptidase I</fullName>
        <ecNumber evidence="3 7">3.4.21.89</ecNumber>
    </recommendedName>
</protein>
<feature type="transmembrane region" description="Helical" evidence="7">
    <location>
        <begin position="70"/>
        <end position="89"/>
    </location>
</feature>
<dbReference type="InterPro" id="IPR019756">
    <property type="entry name" value="Pept_S26A_signal_pept_1_Ser-AS"/>
</dbReference>
<comment type="caution">
    <text evidence="8">Lacks conserved residue(s) required for the propagation of feature annotation.</text>
</comment>
<dbReference type="PANTHER" id="PTHR43390:SF1">
    <property type="entry name" value="CHLOROPLAST PROCESSING PEPTIDASE"/>
    <property type="match status" value="1"/>
</dbReference>
<dbReference type="SUPFAM" id="SSF51306">
    <property type="entry name" value="LexA/Signal peptidase"/>
    <property type="match status" value="1"/>
</dbReference>
<dbReference type="InterPro" id="IPR000223">
    <property type="entry name" value="Pept_S26A_signal_pept_1"/>
</dbReference>
<dbReference type="Gene3D" id="2.10.109.10">
    <property type="entry name" value="Umud Fragment, subunit A"/>
    <property type="match status" value="1"/>
</dbReference>
<reference evidence="11 12" key="1">
    <citation type="submission" date="2023-11" db="EMBL/GenBank/DDBJ databases">
        <title>Draft genome of Azohydromonas lata strain H1 (DSM1123), a polyhydroxyalkanoate producer.</title>
        <authorList>
            <person name="Traversa D."/>
            <person name="D'Addabbo P."/>
            <person name="Pazzani C."/>
            <person name="Manzari C."/>
            <person name="Chiara M."/>
            <person name="Scrascia M."/>
        </authorList>
    </citation>
    <scope>NUCLEOTIDE SEQUENCE [LARGE SCALE GENOMIC DNA]</scope>
    <source>
        <strain evidence="11 12">H1</strain>
    </source>
</reference>
<keyword evidence="7" id="KW-1133">Transmembrane helix</keyword>
<sequence>MNPLDLNLRTAAAVRPQPARAALKSLVLPGLGQWHNGQIDRAAWFFLAFAFLCVPAMAVVALWLPPSWTAPALALGLLLTLGVWAGSVVDAWRTARRGDLPAADPLPGLATAGTPVWRMAGVTLLLVVLFDVVALPLLIITVRAYVVEPFRIPSGSMAPALWPGDFVFADKRYARNFGAPVRRGDVAIFTYPNDRTVLYVKRVVALPGDKVQMRGTELLVNGEPSPVPDAPQPPAAELQTAHVPPGSLSTDKRPAQWDMVVPPGQVFVLGDNRVASVDSRDFGTVPMHDVVGRVRQIWFSWGADGVRWQRLGRVMK</sequence>
<keyword evidence="7" id="KW-0472">Membrane</keyword>
<feature type="region of interest" description="Disordered" evidence="9">
    <location>
        <begin position="220"/>
        <end position="254"/>
    </location>
</feature>
<dbReference type="PROSITE" id="PS00760">
    <property type="entry name" value="SPASE_I_2"/>
    <property type="match status" value="1"/>
</dbReference>
<evidence type="ECO:0000256" key="4">
    <source>
        <dbReference type="ARBA" id="ARBA00019232"/>
    </source>
</evidence>
<proteinExistence type="inferred from homology"/>